<organism evidence="1 2">
    <name type="scientific">Aphis glycines</name>
    <name type="common">Soybean aphid</name>
    <dbReference type="NCBI Taxonomy" id="307491"/>
    <lineage>
        <taxon>Eukaryota</taxon>
        <taxon>Metazoa</taxon>
        <taxon>Ecdysozoa</taxon>
        <taxon>Arthropoda</taxon>
        <taxon>Hexapoda</taxon>
        <taxon>Insecta</taxon>
        <taxon>Pterygota</taxon>
        <taxon>Neoptera</taxon>
        <taxon>Paraneoptera</taxon>
        <taxon>Hemiptera</taxon>
        <taxon>Sternorrhyncha</taxon>
        <taxon>Aphidomorpha</taxon>
        <taxon>Aphidoidea</taxon>
        <taxon>Aphididae</taxon>
        <taxon>Aphidini</taxon>
        <taxon>Aphis</taxon>
        <taxon>Aphis</taxon>
    </lineage>
</organism>
<dbReference type="AlphaFoldDB" id="A0A6G0T3J1"/>
<proteinExistence type="predicted"/>
<sequence>MNILFTLPMLQIIINFGVPLENLTWAPKFLSSALDKPYRRKNRSILVFHEEKQFIVSLFFLLRQDSGRSDSTEVTEKDSKPDVHIKKPELLSLKCKNLEKLQAFASTVDIKIKKPKVEEAKQIISDVSPDNYTREHVQLSDLKVYLNVPINEIGAFMSPTNMSSDKNNIKNINVPPISEDLNYAE</sequence>
<gene>
    <name evidence="1" type="ORF">AGLY_014814</name>
</gene>
<keyword evidence="2" id="KW-1185">Reference proteome</keyword>
<protein>
    <submittedName>
        <fullName evidence="1">Uncharacterized protein</fullName>
    </submittedName>
</protein>
<evidence type="ECO:0000313" key="2">
    <source>
        <dbReference type="Proteomes" id="UP000475862"/>
    </source>
</evidence>
<accession>A0A6G0T3J1</accession>
<reference evidence="1 2" key="1">
    <citation type="submission" date="2019-08" db="EMBL/GenBank/DDBJ databases">
        <title>The genome of the soybean aphid Biotype 1, its phylome, world population structure and adaptation to the North American continent.</title>
        <authorList>
            <person name="Giordano R."/>
            <person name="Donthu R.K."/>
            <person name="Hernandez A.G."/>
            <person name="Wright C.L."/>
            <person name="Zimin A.V."/>
        </authorList>
    </citation>
    <scope>NUCLEOTIDE SEQUENCE [LARGE SCALE GENOMIC DNA]</scope>
    <source>
        <tissue evidence="1">Whole aphids</tissue>
    </source>
</reference>
<evidence type="ECO:0000313" key="1">
    <source>
        <dbReference type="EMBL" id="KAE9524764.1"/>
    </source>
</evidence>
<dbReference type="Proteomes" id="UP000475862">
    <property type="component" value="Unassembled WGS sequence"/>
</dbReference>
<comment type="caution">
    <text evidence="1">The sequence shown here is derived from an EMBL/GenBank/DDBJ whole genome shotgun (WGS) entry which is preliminary data.</text>
</comment>
<name>A0A6G0T3J1_APHGL</name>
<dbReference type="EMBL" id="VYZN01000065">
    <property type="protein sequence ID" value="KAE9524764.1"/>
    <property type="molecule type" value="Genomic_DNA"/>
</dbReference>